<keyword evidence="3" id="KW-1185">Reference proteome</keyword>
<gene>
    <name evidence="2" type="ORF">llap_22977</name>
</gene>
<keyword evidence="1" id="KW-0812">Transmembrane</keyword>
<keyword evidence="2" id="KW-0808">Transferase</keyword>
<protein>
    <submittedName>
        <fullName evidence="2">Cholinephosphotransferase 1 isoform x2</fullName>
    </submittedName>
</protein>
<evidence type="ECO:0000313" key="2">
    <source>
        <dbReference type="EMBL" id="PKU26719.1"/>
    </source>
</evidence>
<name>A0A2I0SYW2_LIMLA</name>
<accession>A0A2I0SYW2</accession>
<keyword evidence="1" id="KW-1133">Transmembrane helix</keyword>
<dbReference type="AlphaFoldDB" id="A0A2I0SYW2"/>
<evidence type="ECO:0000313" key="3">
    <source>
        <dbReference type="Proteomes" id="UP000233556"/>
    </source>
</evidence>
<organism evidence="2 3">
    <name type="scientific">Limosa lapponica baueri</name>
    <dbReference type="NCBI Taxonomy" id="1758121"/>
    <lineage>
        <taxon>Eukaryota</taxon>
        <taxon>Metazoa</taxon>
        <taxon>Chordata</taxon>
        <taxon>Craniata</taxon>
        <taxon>Vertebrata</taxon>
        <taxon>Euteleostomi</taxon>
        <taxon>Archelosauria</taxon>
        <taxon>Archosauria</taxon>
        <taxon>Dinosauria</taxon>
        <taxon>Saurischia</taxon>
        <taxon>Theropoda</taxon>
        <taxon>Coelurosauria</taxon>
        <taxon>Aves</taxon>
        <taxon>Neognathae</taxon>
        <taxon>Neoaves</taxon>
        <taxon>Charadriiformes</taxon>
        <taxon>Scolopacidae</taxon>
        <taxon>Limosa</taxon>
    </lineage>
</organism>
<dbReference type="EMBL" id="KZ537706">
    <property type="protein sequence ID" value="PKU26719.1"/>
    <property type="molecule type" value="Genomic_DNA"/>
</dbReference>
<dbReference type="GO" id="GO:0016740">
    <property type="term" value="F:transferase activity"/>
    <property type="evidence" value="ECO:0007669"/>
    <property type="project" value="UniProtKB-KW"/>
</dbReference>
<dbReference type="OrthoDB" id="196717at2759"/>
<proteinExistence type="predicted"/>
<feature type="transmembrane region" description="Helical" evidence="1">
    <location>
        <begin position="20"/>
        <end position="40"/>
    </location>
</feature>
<reference evidence="3" key="1">
    <citation type="submission" date="2017-11" db="EMBL/GenBank/DDBJ databases">
        <authorList>
            <person name="Lima N.C."/>
            <person name="Parody-Merino A.M."/>
            <person name="Battley P.F."/>
            <person name="Fidler A.E."/>
            <person name="Prosdocimi F."/>
        </authorList>
    </citation>
    <scope>NUCLEOTIDE SEQUENCE [LARGE SCALE GENOMIC DNA]</scope>
</reference>
<reference evidence="3" key="2">
    <citation type="submission" date="2017-12" db="EMBL/GenBank/DDBJ databases">
        <title>Genome sequence of the Bar-tailed Godwit (Limosa lapponica baueri).</title>
        <authorList>
            <person name="Lima N.C.B."/>
            <person name="Parody-Merino A.M."/>
            <person name="Battley P.F."/>
            <person name="Fidler A.E."/>
            <person name="Prosdocimi F."/>
        </authorList>
    </citation>
    <scope>NUCLEOTIDE SEQUENCE [LARGE SCALE GENOMIC DNA]</scope>
</reference>
<dbReference type="Proteomes" id="UP000233556">
    <property type="component" value="Unassembled WGS sequence"/>
</dbReference>
<keyword evidence="1" id="KW-0472">Membrane</keyword>
<sequence length="86" mass="9541">MNVGWLKQRLHCLHSPCLGTSVLSPGLHIGLLITLAIMIYKKSATQLFEKHSCLYVLTFGVVNAKISQKLVVRNLVCSPKPPKTKQ</sequence>
<evidence type="ECO:0000256" key="1">
    <source>
        <dbReference type="SAM" id="Phobius"/>
    </source>
</evidence>